<organism evidence="6 7">
    <name type="scientific">Pelagibacterium lentulum</name>
    <dbReference type="NCBI Taxonomy" id="2029865"/>
    <lineage>
        <taxon>Bacteria</taxon>
        <taxon>Pseudomonadati</taxon>
        <taxon>Pseudomonadota</taxon>
        <taxon>Alphaproteobacteria</taxon>
        <taxon>Hyphomicrobiales</taxon>
        <taxon>Devosiaceae</taxon>
        <taxon>Pelagibacterium</taxon>
    </lineage>
</organism>
<evidence type="ECO:0000313" key="6">
    <source>
        <dbReference type="EMBL" id="GGA45704.1"/>
    </source>
</evidence>
<sequence>MKLKHVLMAGTAAFVLAGPAMPAFGQANASSPLLLAQAAPPALIGAITTYREAQAIAERAEGEENQAEAMAVLQAAEAELEALCAAVGLGSIQACLDMFENGSMEAPQEEPVQILPAPEIVEDEEPEPEVIEEPQPEPEAEPEVVDEAEPEIVEDEPAEPEVEEEPAPEPLPETRNEEPAPEPAPAPETMEEEADSGVEMEIEADIDAPEMAAGSAAPRPLIAAFEAYEAAFIDYQAAIRADSGVEEAEQAYIAAEDELADICAAIGFANIDSCLVAFDLAIEIEEAEPPAEAPAEEPVPTEASDAEPEELREDVILDDGALGELLPESVEQSEIAPLLDSAKDALAESRDPDAEVDVSDEEAPAESVAEVEDEPAPTSDEEAQPAIEDIQITSVTAEEGTRRERTGGTAASGEPVLLGRVERETPTNLEIITTIGLATIFAIGANQFIDSLDTPRLVEDNFQDYYVEDLPGGRTREVILRPDGSQLITIRDRYGDIIRRSRIEPDGREILLVYVDDRYQRYDDQGRWIDPGRDLPPLRLRIPAREYVLDASFADRQRVAGFLQQPPVERLERYYTIDEVKRSSRIRDMVRRLEIGDLTFETNSANIAPDQINSLSAVANAMLDLLDRNPAETFLIEGHTDAVGADLYNLELSDRRAESVAYALTRVYGIPPENLATQGYGKRYLKVNTPLAERLNRRVTIRRITPLITPVANIPAG</sequence>
<keyword evidence="2" id="KW-0175">Coiled coil</keyword>
<reference evidence="6 7" key="1">
    <citation type="journal article" date="2014" name="Int. J. Syst. Evol. Microbiol.">
        <title>Complete genome sequence of Corynebacterium casei LMG S-19264T (=DSM 44701T), isolated from a smear-ripened cheese.</title>
        <authorList>
            <consortium name="US DOE Joint Genome Institute (JGI-PGF)"/>
            <person name="Walter F."/>
            <person name="Albersmeier A."/>
            <person name="Kalinowski J."/>
            <person name="Ruckert C."/>
        </authorList>
    </citation>
    <scope>NUCLEOTIDE SEQUENCE [LARGE SCALE GENOMIC DNA]</scope>
    <source>
        <strain evidence="6 7">CGMCC 1.15896</strain>
    </source>
</reference>
<dbReference type="InterPro" id="IPR050330">
    <property type="entry name" value="Bact_OuterMem_StrucFunc"/>
</dbReference>
<dbReference type="AlphaFoldDB" id="A0A916RAG0"/>
<name>A0A916RAG0_9HYPH</name>
<feature type="coiled-coil region" evidence="2">
    <location>
        <begin position="50"/>
        <end position="79"/>
    </location>
</feature>
<feature type="domain" description="OmpA-like" evidence="5">
    <location>
        <begin position="587"/>
        <end position="707"/>
    </location>
</feature>
<dbReference type="CDD" id="cd07185">
    <property type="entry name" value="OmpA_C-like"/>
    <property type="match status" value="1"/>
</dbReference>
<keyword evidence="1" id="KW-0472">Membrane</keyword>
<feature type="chain" id="PRO_5036873950" description="OmpA-like domain-containing protein" evidence="4">
    <location>
        <begin position="23"/>
        <end position="717"/>
    </location>
</feature>
<feature type="region of interest" description="Disordered" evidence="3">
    <location>
        <begin position="288"/>
        <end position="309"/>
    </location>
</feature>
<dbReference type="Pfam" id="PF00691">
    <property type="entry name" value="OmpA"/>
    <property type="match status" value="1"/>
</dbReference>
<proteinExistence type="predicted"/>
<dbReference type="InterPro" id="IPR006665">
    <property type="entry name" value="OmpA-like"/>
</dbReference>
<evidence type="ECO:0000256" key="1">
    <source>
        <dbReference type="PROSITE-ProRule" id="PRU00473"/>
    </source>
</evidence>
<gene>
    <name evidence="6" type="ORF">GCM10011499_14290</name>
</gene>
<accession>A0A916RAG0</accession>
<dbReference type="Proteomes" id="UP000596977">
    <property type="component" value="Unassembled WGS sequence"/>
</dbReference>
<feature type="region of interest" description="Disordered" evidence="3">
    <location>
        <begin position="347"/>
        <end position="412"/>
    </location>
</feature>
<evidence type="ECO:0000313" key="7">
    <source>
        <dbReference type="Proteomes" id="UP000596977"/>
    </source>
</evidence>
<evidence type="ECO:0000256" key="4">
    <source>
        <dbReference type="SAM" id="SignalP"/>
    </source>
</evidence>
<comment type="caution">
    <text evidence="6">The sequence shown here is derived from an EMBL/GenBank/DDBJ whole genome shotgun (WGS) entry which is preliminary data.</text>
</comment>
<evidence type="ECO:0000259" key="5">
    <source>
        <dbReference type="PROSITE" id="PS51123"/>
    </source>
</evidence>
<dbReference type="PANTHER" id="PTHR30329">
    <property type="entry name" value="STATOR ELEMENT OF FLAGELLAR MOTOR COMPLEX"/>
    <property type="match status" value="1"/>
</dbReference>
<dbReference type="InterPro" id="IPR036737">
    <property type="entry name" value="OmpA-like_sf"/>
</dbReference>
<feature type="compositionally biased region" description="Acidic residues" evidence="3">
    <location>
        <begin position="123"/>
        <end position="167"/>
    </location>
</feature>
<dbReference type="EMBL" id="BMKB01000002">
    <property type="protein sequence ID" value="GGA45704.1"/>
    <property type="molecule type" value="Genomic_DNA"/>
</dbReference>
<dbReference type="OrthoDB" id="9792021at2"/>
<feature type="compositionally biased region" description="Acidic residues" evidence="3">
    <location>
        <begin position="354"/>
        <end position="383"/>
    </location>
</feature>
<dbReference type="GO" id="GO:0016020">
    <property type="term" value="C:membrane"/>
    <property type="evidence" value="ECO:0007669"/>
    <property type="project" value="UniProtKB-UniRule"/>
</dbReference>
<evidence type="ECO:0000256" key="2">
    <source>
        <dbReference type="SAM" id="Coils"/>
    </source>
</evidence>
<protein>
    <recommendedName>
        <fullName evidence="5">OmpA-like domain-containing protein</fullName>
    </recommendedName>
</protein>
<keyword evidence="4" id="KW-0732">Signal</keyword>
<dbReference type="RefSeq" id="WP_127072905.1">
    <property type="nucleotide sequence ID" value="NZ_BMKB01000002.1"/>
</dbReference>
<keyword evidence="7" id="KW-1185">Reference proteome</keyword>
<dbReference type="PROSITE" id="PS51123">
    <property type="entry name" value="OMPA_2"/>
    <property type="match status" value="1"/>
</dbReference>
<dbReference type="SUPFAM" id="SSF103088">
    <property type="entry name" value="OmpA-like"/>
    <property type="match status" value="1"/>
</dbReference>
<feature type="signal peptide" evidence="4">
    <location>
        <begin position="1"/>
        <end position="22"/>
    </location>
</feature>
<evidence type="ECO:0000256" key="3">
    <source>
        <dbReference type="SAM" id="MobiDB-lite"/>
    </source>
</evidence>
<feature type="region of interest" description="Disordered" evidence="3">
    <location>
        <begin position="123"/>
        <end position="197"/>
    </location>
</feature>
<dbReference type="Gene3D" id="3.30.1330.60">
    <property type="entry name" value="OmpA-like domain"/>
    <property type="match status" value="1"/>
</dbReference>
<dbReference type="PANTHER" id="PTHR30329:SF21">
    <property type="entry name" value="LIPOPROTEIN YIAD-RELATED"/>
    <property type="match status" value="1"/>
</dbReference>